<dbReference type="EMBL" id="CM037619">
    <property type="protein sequence ID" value="KAH8006291.1"/>
    <property type="molecule type" value="Genomic_DNA"/>
</dbReference>
<evidence type="ECO:0000313" key="1">
    <source>
        <dbReference type="EMBL" id="KAH8006291.1"/>
    </source>
</evidence>
<sequence length="336" mass="36447">MDVASGQCSCGRRRFSSPTRRRCAPSAKRCWCCLLPLAVYLAVQTWLGCAAAAAAAAGGLAGPPGCPSVCSCTNQFSKVVCTRRGLAEVPAGIPANTRHLNLMENGIRRIQADTFRHLHHLEVLQLGRNAIRQIEVGAFNGLASLNTLELFDNWLTVVPSAETPEYFRPVKLQRGSAGATTPSRASPPTPSTACPPSCAWTWVSCASSAHASRAEGFEIFHNLKLKCGSKEVLDHLSPVIGLIERNAFDDLTALVELNLAHNNLTALPHDLFAPLRYLVELHLHHNPWSWAVPRHPSGSPGGCAEVHLTNSYPLRRLPRPFRLGQVLVEVDQTALP</sequence>
<dbReference type="Proteomes" id="UP000827872">
    <property type="component" value="Linkage Group LG06"/>
</dbReference>
<name>A0ACB8FMC0_9SAUR</name>
<accession>A0ACB8FMC0</accession>
<reference evidence="1" key="1">
    <citation type="submission" date="2021-08" db="EMBL/GenBank/DDBJ databases">
        <title>The first chromosome-level gecko genome reveals the dynamic sex chromosomes of Neotropical dwarf geckos (Sphaerodactylidae: Sphaerodactylus).</title>
        <authorList>
            <person name="Pinto B.J."/>
            <person name="Keating S.E."/>
            <person name="Gamble T."/>
        </authorList>
    </citation>
    <scope>NUCLEOTIDE SEQUENCE</scope>
    <source>
        <strain evidence="1">TG3544</strain>
    </source>
</reference>
<evidence type="ECO:0000313" key="2">
    <source>
        <dbReference type="Proteomes" id="UP000827872"/>
    </source>
</evidence>
<gene>
    <name evidence="1" type="ORF">K3G42_001682</name>
</gene>
<protein>
    <submittedName>
        <fullName evidence="1">Uncharacterized protein</fullName>
    </submittedName>
</protein>
<proteinExistence type="predicted"/>
<keyword evidence="2" id="KW-1185">Reference proteome</keyword>
<organism evidence="1 2">
    <name type="scientific">Sphaerodactylus townsendi</name>
    <dbReference type="NCBI Taxonomy" id="933632"/>
    <lineage>
        <taxon>Eukaryota</taxon>
        <taxon>Metazoa</taxon>
        <taxon>Chordata</taxon>
        <taxon>Craniata</taxon>
        <taxon>Vertebrata</taxon>
        <taxon>Euteleostomi</taxon>
        <taxon>Lepidosauria</taxon>
        <taxon>Squamata</taxon>
        <taxon>Bifurcata</taxon>
        <taxon>Gekkota</taxon>
        <taxon>Sphaerodactylidae</taxon>
        <taxon>Sphaerodactylus</taxon>
    </lineage>
</organism>
<comment type="caution">
    <text evidence="1">The sequence shown here is derived from an EMBL/GenBank/DDBJ whole genome shotgun (WGS) entry which is preliminary data.</text>
</comment>